<accession>A0ABY5NMZ4</accession>
<keyword evidence="4" id="KW-1185">Reference proteome</keyword>
<dbReference type="EMBL" id="CP091139">
    <property type="protein sequence ID" value="UUT36540.1"/>
    <property type="molecule type" value="Genomic_DNA"/>
</dbReference>
<reference evidence="3" key="1">
    <citation type="submission" date="2022-01" db="EMBL/GenBank/DDBJ databases">
        <title>Microbacterium eymi and Microbacterium rhizovicinus sp. nov., isolated from the rhizospheric soil of Elymus tsukushiensis, a plant native to the Dokdo Islands, Republic of Korea.</title>
        <authorList>
            <person name="Hwang Y.J."/>
        </authorList>
    </citation>
    <scope>NUCLEOTIDE SEQUENCE</scope>
    <source>
        <strain evidence="3">KUDC0405</strain>
    </source>
</reference>
<dbReference type="SUPFAM" id="SSF54001">
    <property type="entry name" value="Cysteine proteinases"/>
    <property type="match status" value="1"/>
</dbReference>
<feature type="compositionally biased region" description="Low complexity" evidence="1">
    <location>
        <begin position="148"/>
        <end position="158"/>
    </location>
</feature>
<dbReference type="InterPro" id="IPR038765">
    <property type="entry name" value="Papain-like_cys_pep_sf"/>
</dbReference>
<feature type="region of interest" description="Disordered" evidence="1">
    <location>
        <begin position="107"/>
        <end position="179"/>
    </location>
</feature>
<evidence type="ECO:0000313" key="3">
    <source>
        <dbReference type="EMBL" id="UUT36540.1"/>
    </source>
</evidence>
<evidence type="ECO:0000256" key="1">
    <source>
        <dbReference type="SAM" id="MobiDB-lite"/>
    </source>
</evidence>
<gene>
    <name evidence="3" type="ORF">L2X98_22490</name>
</gene>
<protein>
    <submittedName>
        <fullName evidence="3">Transglutaminase-like domain-containing protein</fullName>
    </submittedName>
</protein>
<feature type="domain" description="Transglutaminase-like" evidence="2">
    <location>
        <begin position="33"/>
        <end position="104"/>
    </location>
</feature>
<sequence>MCSSPVPRGTRWPASTPCSGQLLARQADTDSASLVAATGDDEQFSVAVALIAEELGFPARVVVGARLSGPDTGVPLCAEGVCTGGTITAWTEVRSASGQWVPIDITRSTPRAHRTPSPASAIPRTPPTCGRRRRSRSIRPTRRDRNRTTPPRRATTSRDWPPSGRRCASPGSPHSDCCW</sequence>
<organism evidence="3 4">
    <name type="scientific">Microbacterium elymi</name>
    <dbReference type="NCBI Taxonomy" id="2909587"/>
    <lineage>
        <taxon>Bacteria</taxon>
        <taxon>Bacillati</taxon>
        <taxon>Actinomycetota</taxon>
        <taxon>Actinomycetes</taxon>
        <taxon>Micrococcales</taxon>
        <taxon>Microbacteriaceae</taxon>
        <taxon>Microbacterium</taxon>
    </lineage>
</organism>
<dbReference type="Gene3D" id="3.10.620.30">
    <property type="match status" value="1"/>
</dbReference>
<proteinExistence type="predicted"/>
<name>A0ABY5NMZ4_9MICO</name>
<evidence type="ECO:0000259" key="2">
    <source>
        <dbReference type="Pfam" id="PF01841"/>
    </source>
</evidence>
<dbReference type="RefSeq" id="WP_259613202.1">
    <property type="nucleotide sequence ID" value="NZ_CP091139.2"/>
</dbReference>
<evidence type="ECO:0000313" key="4">
    <source>
        <dbReference type="Proteomes" id="UP001054811"/>
    </source>
</evidence>
<feature type="compositionally biased region" description="Basic residues" evidence="1">
    <location>
        <begin position="130"/>
        <end position="140"/>
    </location>
</feature>
<dbReference type="Proteomes" id="UP001054811">
    <property type="component" value="Chromosome"/>
</dbReference>
<dbReference type="InterPro" id="IPR002931">
    <property type="entry name" value="Transglutaminase-like"/>
</dbReference>
<dbReference type="Pfam" id="PF01841">
    <property type="entry name" value="Transglut_core"/>
    <property type="match status" value="1"/>
</dbReference>